<dbReference type="PROSITE" id="PS50110">
    <property type="entry name" value="RESPONSE_REGULATORY"/>
    <property type="match status" value="1"/>
</dbReference>
<feature type="transmembrane region" description="Helical" evidence="8">
    <location>
        <begin position="12"/>
        <end position="32"/>
    </location>
</feature>
<dbReference type="InterPro" id="IPR036890">
    <property type="entry name" value="HATPase_C_sf"/>
</dbReference>
<dbReference type="InterPro" id="IPR003661">
    <property type="entry name" value="HisK_dim/P_dom"/>
</dbReference>
<keyword evidence="8" id="KW-0472">Membrane</keyword>
<dbReference type="Gene3D" id="1.10.287.130">
    <property type="match status" value="1"/>
</dbReference>
<keyword evidence="12" id="KW-1185">Reference proteome</keyword>
<keyword evidence="4 7" id="KW-0597">Phosphoprotein</keyword>
<dbReference type="GO" id="GO:0009736">
    <property type="term" value="P:cytokinin-activated signaling pathway"/>
    <property type="evidence" value="ECO:0007669"/>
    <property type="project" value="UniProtKB-KW"/>
</dbReference>
<dbReference type="Pfam" id="PF00512">
    <property type="entry name" value="HisKA"/>
    <property type="match status" value="1"/>
</dbReference>
<name>A0A2I0VH21_9ASPA</name>
<feature type="domain" description="Histidine kinase" evidence="9">
    <location>
        <begin position="397"/>
        <end position="668"/>
    </location>
</feature>
<evidence type="ECO:0000256" key="1">
    <source>
        <dbReference type="ARBA" id="ARBA00000085"/>
    </source>
</evidence>
<dbReference type="SMART" id="SM00387">
    <property type="entry name" value="HATPase_c"/>
    <property type="match status" value="1"/>
</dbReference>
<evidence type="ECO:0000256" key="8">
    <source>
        <dbReference type="SAM" id="Phobius"/>
    </source>
</evidence>
<feature type="domain" description="Response regulatory" evidence="10">
    <location>
        <begin position="939"/>
        <end position="1073"/>
    </location>
</feature>
<organism evidence="11 12">
    <name type="scientific">Dendrobium catenatum</name>
    <dbReference type="NCBI Taxonomy" id="906689"/>
    <lineage>
        <taxon>Eukaryota</taxon>
        <taxon>Viridiplantae</taxon>
        <taxon>Streptophyta</taxon>
        <taxon>Embryophyta</taxon>
        <taxon>Tracheophyta</taxon>
        <taxon>Spermatophyta</taxon>
        <taxon>Magnoliopsida</taxon>
        <taxon>Liliopsida</taxon>
        <taxon>Asparagales</taxon>
        <taxon>Orchidaceae</taxon>
        <taxon>Epidendroideae</taxon>
        <taxon>Malaxideae</taxon>
        <taxon>Dendrobiinae</taxon>
        <taxon>Dendrobium</taxon>
    </lineage>
</organism>
<dbReference type="SUPFAM" id="SSF55874">
    <property type="entry name" value="ATPase domain of HSP90 chaperone/DNA topoisomerase II/histidine kinase"/>
    <property type="match status" value="1"/>
</dbReference>
<evidence type="ECO:0000256" key="3">
    <source>
        <dbReference type="ARBA" id="ARBA00012438"/>
    </source>
</evidence>
<feature type="modified residue" description="4-aspartylphosphate" evidence="7">
    <location>
        <position position="1004"/>
    </location>
</feature>
<comment type="catalytic activity">
    <reaction evidence="1">
        <text>ATP + protein L-histidine = ADP + protein N-phospho-L-histidine.</text>
        <dbReference type="EC" id="2.7.13.3"/>
    </reaction>
</comment>
<dbReference type="InterPro" id="IPR011006">
    <property type="entry name" value="CheY-like_superfamily"/>
</dbReference>
<dbReference type="Pfam" id="PF02518">
    <property type="entry name" value="HATPase_c"/>
    <property type="match status" value="1"/>
</dbReference>
<dbReference type="InterPro" id="IPR036097">
    <property type="entry name" value="HisK_dim/P_sf"/>
</dbReference>
<feature type="transmembrane region" description="Helical" evidence="8">
    <location>
        <begin position="336"/>
        <end position="355"/>
    </location>
</feature>
<proteinExistence type="predicted"/>
<evidence type="ECO:0000256" key="7">
    <source>
        <dbReference type="PROSITE-ProRule" id="PRU00169"/>
    </source>
</evidence>
<evidence type="ECO:0000259" key="10">
    <source>
        <dbReference type="PROSITE" id="PS50110"/>
    </source>
</evidence>
<keyword evidence="8" id="KW-1133">Transmembrane helix</keyword>
<dbReference type="STRING" id="906689.A0A2I0VH21"/>
<dbReference type="CDD" id="cd17546">
    <property type="entry name" value="REC_hyHK_CKI1_RcsC-like"/>
    <property type="match status" value="1"/>
</dbReference>
<dbReference type="Pfam" id="PF00072">
    <property type="entry name" value="Response_reg"/>
    <property type="match status" value="1"/>
</dbReference>
<dbReference type="InterPro" id="IPR005467">
    <property type="entry name" value="His_kinase_dom"/>
</dbReference>
<dbReference type="Gene3D" id="3.40.50.2300">
    <property type="match status" value="1"/>
</dbReference>
<evidence type="ECO:0000256" key="4">
    <source>
        <dbReference type="ARBA" id="ARBA00022553"/>
    </source>
</evidence>
<dbReference type="SUPFAM" id="SSF52172">
    <property type="entry name" value="CheY-like"/>
    <property type="match status" value="1"/>
</dbReference>
<dbReference type="CDD" id="cd00082">
    <property type="entry name" value="HisKA"/>
    <property type="match status" value="1"/>
</dbReference>
<evidence type="ECO:0000259" key="9">
    <source>
        <dbReference type="PROSITE" id="PS50109"/>
    </source>
</evidence>
<dbReference type="SUPFAM" id="SSF47384">
    <property type="entry name" value="Homodimeric domain of signal transducing histidine kinase"/>
    <property type="match status" value="1"/>
</dbReference>
<evidence type="ECO:0000313" key="12">
    <source>
        <dbReference type="Proteomes" id="UP000233837"/>
    </source>
</evidence>
<evidence type="ECO:0000256" key="6">
    <source>
        <dbReference type="ARBA" id="ARBA00023012"/>
    </source>
</evidence>
<dbReference type="Gene3D" id="3.30.565.10">
    <property type="entry name" value="Histidine kinase-like ATPase, C-terminal domain"/>
    <property type="match status" value="1"/>
</dbReference>
<dbReference type="AlphaFoldDB" id="A0A2I0VH21"/>
<dbReference type="EC" id="2.7.13.3" evidence="3"/>
<protein>
    <recommendedName>
        <fullName evidence="3">histidine kinase</fullName>
        <ecNumber evidence="3">2.7.13.3</ecNumber>
    </recommendedName>
</protein>
<keyword evidence="5" id="KW-0932">Cytokinin signaling pathway</keyword>
<evidence type="ECO:0000313" key="11">
    <source>
        <dbReference type="EMBL" id="PKU62716.1"/>
    </source>
</evidence>
<dbReference type="GO" id="GO:0000155">
    <property type="term" value="F:phosphorelay sensor kinase activity"/>
    <property type="evidence" value="ECO:0007669"/>
    <property type="project" value="InterPro"/>
</dbReference>
<reference evidence="11 12" key="1">
    <citation type="journal article" date="2016" name="Sci. Rep.">
        <title>The Dendrobium catenatum Lindl. genome sequence provides insights into polysaccharide synthase, floral development and adaptive evolution.</title>
        <authorList>
            <person name="Zhang G.Q."/>
            <person name="Xu Q."/>
            <person name="Bian C."/>
            <person name="Tsai W.C."/>
            <person name="Yeh C.M."/>
            <person name="Liu K.W."/>
            <person name="Yoshida K."/>
            <person name="Zhang L.S."/>
            <person name="Chang S.B."/>
            <person name="Chen F."/>
            <person name="Shi Y."/>
            <person name="Su Y.Y."/>
            <person name="Zhang Y.Q."/>
            <person name="Chen L.J."/>
            <person name="Yin Y."/>
            <person name="Lin M."/>
            <person name="Huang H."/>
            <person name="Deng H."/>
            <person name="Wang Z.W."/>
            <person name="Zhu S.L."/>
            <person name="Zhao X."/>
            <person name="Deng C."/>
            <person name="Niu S.C."/>
            <person name="Huang J."/>
            <person name="Wang M."/>
            <person name="Liu G.H."/>
            <person name="Yang H.J."/>
            <person name="Xiao X.J."/>
            <person name="Hsiao Y.Y."/>
            <person name="Wu W.L."/>
            <person name="Chen Y.Y."/>
            <person name="Mitsuda N."/>
            <person name="Ohme-Takagi M."/>
            <person name="Luo Y.B."/>
            <person name="Van de Peer Y."/>
            <person name="Liu Z.J."/>
        </authorList>
    </citation>
    <scope>NUCLEOTIDE SEQUENCE [LARGE SCALE GENOMIC DNA]</scope>
    <source>
        <tissue evidence="11">The whole plant</tissue>
    </source>
</reference>
<evidence type="ECO:0000256" key="5">
    <source>
        <dbReference type="ARBA" id="ARBA00022864"/>
    </source>
</evidence>
<dbReference type="InterPro" id="IPR001789">
    <property type="entry name" value="Sig_transdc_resp-reg_receiver"/>
</dbReference>
<dbReference type="PANTHER" id="PTHR43719:SF75">
    <property type="entry name" value="HISTIDINE KINASE CKI1"/>
    <property type="match status" value="1"/>
</dbReference>
<sequence length="1075" mass="120820">MMRFDVASHMYILMPLVIIVAGIGVISTLVFITQHTEDLLESDFSVTKIMLTDHLQEQALHLSEANLSIHNVARIIGSTFDKNLSSSSAIENEVASCLFMALKIIRLASQISFVRANKIIFSYLLEIDQTRVVFFDTSSKSNNSTVHQWYSQKVDNYAGKRYGAIHVVTSIHWNDSLWFSDALRGVSRSPSYGYGWGYDRDKMFFFTAPVDRFTVIALGIKLKDFINYLFSTKFHGAHVFVLTRDGLYFLDSNNKNTLKAINVNLSLPKNEIVGESCDGIINALLFAPSSSTKHLMSKKEKFMFRCVPIHLAEIKLVIVVAFPGKNFMLLLQKMKVTVVLLLSFFILIAIIGSCISSKLFRRLQRQKTYTLANLIKQKEATQQAERKSMNKSIAFASASHDMRASLAGITGLLRLCHDDVPPDSDVARNLVQMDQCASKLLGILNSVLDTSKVEAGKMQLEDVEFNMAQAIEESVDLFHVVALAKGVEVIWDPCDFSVLMSSNVRGDCRRFKQILDNLLSNAVKFTSEGHVMVSAWAKKARSKNSELTSIQQSQFSNISSSLSKWFCNIGGVYSTKRPHNSIISRGEGDMEFIFEVDDTGTGIPKEKRSSIFENYVQLKDSNLGYEGTGLGLGIVQSYVRLMDGDIGIKEKQPGERGSCFIFNIFLKSIDVSSNNTEEDFNSCKFPILNRLHSFSSKTRSKVQSSMLAMAMSEGVVDGIQCLLVINSVETRRILKDWMRSLGVMVSVAQQPENMFVVLKKMIHNYSASESDDPSLPSSGDDNECSCSKDKNNQVLPHSIKDVSKKASFKGSYKYLLVIIDLSFENFSEMHNFISWLPKSTHFFHQYKVICLTDSTASCSQIPCDLMLYKPIHGSRFYKILGLMQEFRQKTEELKPEIAEESIKTNELEKRILLNSAYTQQNNFVVFKDESVKEPLCGMNILLVEDTLILRQIALKLLYRSGASVKFVDNGLEALNVVKKALKETNPISEGRSSRHLPFDFILMDCQMPTMNGFEATKCIRAEEKKYGIHIPIIALSAHAASDETKKTLLCGMDFHLTKPLEINKLLEAIKLISQN</sequence>
<dbReference type="InterPro" id="IPR004358">
    <property type="entry name" value="Sig_transdc_His_kin-like_C"/>
</dbReference>
<gene>
    <name evidence="11" type="primary">CKI1</name>
    <name evidence="11" type="ORF">MA16_Dca024208</name>
</gene>
<dbReference type="InterPro" id="IPR003594">
    <property type="entry name" value="HATPase_dom"/>
</dbReference>
<dbReference type="SMART" id="SM00388">
    <property type="entry name" value="HisKA"/>
    <property type="match status" value="1"/>
</dbReference>
<dbReference type="SMART" id="SM00448">
    <property type="entry name" value="REC"/>
    <property type="match status" value="1"/>
</dbReference>
<dbReference type="PROSITE" id="PS50109">
    <property type="entry name" value="HIS_KIN"/>
    <property type="match status" value="1"/>
</dbReference>
<accession>A0A2I0VH21</accession>
<keyword evidence="11" id="KW-0418">Kinase</keyword>
<comment type="function">
    <text evidence="2">Cytokinin receptor related to bacterial two-component regulators. Functions as a histidine kinase and transmits the stress signal to a downstream MAPK cascade.</text>
</comment>
<dbReference type="Proteomes" id="UP000233837">
    <property type="component" value="Unassembled WGS sequence"/>
</dbReference>
<dbReference type="InterPro" id="IPR050956">
    <property type="entry name" value="2C_system_His_kinase"/>
</dbReference>
<dbReference type="EMBL" id="KZ503604">
    <property type="protein sequence ID" value="PKU62716.1"/>
    <property type="molecule type" value="Genomic_DNA"/>
</dbReference>
<keyword evidence="11" id="KW-0808">Transferase</keyword>
<keyword evidence="6" id="KW-0902">Two-component regulatory system</keyword>
<dbReference type="PRINTS" id="PR00344">
    <property type="entry name" value="BCTRLSENSOR"/>
</dbReference>
<keyword evidence="8" id="KW-0812">Transmembrane</keyword>
<evidence type="ECO:0000256" key="2">
    <source>
        <dbReference type="ARBA" id="ARBA00002427"/>
    </source>
</evidence>
<dbReference type="PANTHER" id="PTHR43719">
    <property type="entry name" value="TWO-COMPONENT HISTIDINE KINASE"/>
    <property type="match status" value="1"/>
</dbReference>
<reference evidence="11 12" key="2">
    <citation type="journal article" date="2017" name="Nature">
        <title>The Apostasia genome and the evolution of orchids.</title>
        <authorList>
            <person name="Zhang G.Q."/>
            <person name="Liu K.W."/>
            <person name="Li Z."/>
            <person name="Lohaus R."/>
            <person name="Hsiao Y.Y."/>
            <person name="Niu S.C."/>
            <person name="Wang J.Y."/>
            <person name="Lin Y.C."/>
            <person name="Xu Q."/>
            <person name="Chen L.J."/>
            <person name="Yoshida K."/>
            <person name="Fujiwara S."/>
            <person name="Wang Z.W."/>
            <person name="Zhang Y.Q."/>
            <person name="Mitsuda N."/>
            <person name="Wang M."/>
            <person name="Liu G.H."/>
            <person name="Pecoraro L."/>
            <person name="Huang H.X."/>
            <person name="Xiao X.J."/>
            <person name="Lin M."/>
            <person name="Wu X.Y."/>
            <person name="Wu W.L."/>
            <person name="Chen Y.Y."/>
            <person name="Chang S.B."/>
            <person name="Sakamoto S."/>
            <person name="Ohme-Takagi M."/>
            <person name="Yagi M."/>
            <person name="Zeng S.J."/>
            <person name="Shen C.Y."/>
            <person name="Yeh C.M."/>
            <person name="Luo Y.B."/>
            <person name="Tsai W.C."/>
            <person name="Van de Peer Y."/>
            <person name="Liu Z.J."/>
        </authorList>
    </citation>
    <scope>NUCLEOTIDE SEQUENCE [LARGE SCALE GENOMIC DNA]</scope>
    <source>
        <tissue evidence="11">The whole plant</tissue>
    </source>
</reference>